<feature type="signal peptide" evidence="1">
    <location>
        <begin position="1"/>
        <end position="21"/>
    </location>
</feature>
<evidence type="ECO:0008006" key="3">
    <source>
        <dbReference type="Google" id="ProtNLM"/>
    </source>
</evidence>
<name>W0FJ69_9BACT</name>
<evidence type="ECO:0000256" key="1">
    <source>
        <dbReference type="SAM" id="SignalP"/>
    </source>
</evidence>
<sequence>MKKLLSVILCLCVLGCAVTCAEEAGEDTFLLKIWDKSGLEISYLRFDLYAGEEYRGLVCSCPDEGEDFYRAPCSVGDADELKDLRVVVSCGKSDLAPEDAILEVMKGNPAEEQELLTLDFVPEYGKTYCLDLAADGDGGWKLVPAEA</sequence>
<accession>W0FJ69</accession>
<feature type="chain" id="PRO_5004788756" description="Lipoprotein" evidence="1">
    <location>
        <begin position="22"/>
        <end position="147"/>
    </location>
</feature>
<proteinExistence type="predicted"/>
<keyword evidence="1" id="KW-0732">Signal</keyword>
<dbReference type="AlphaFoldDB" id="W0FJ69"/>
<dbReference type="EMBL" id="KC246810">
    <property type="protein sequence ID" value="AHF24906.1"/>
    <property type="molecule type" value="Genomic_DNA"/>
</dbReference>
<reference evidence="2" key="1">
    <citation type="journal article" date="2013" name="PLoS ONE">
        <title>Metagenomic insights into the carbohydrate-active enzymes carried by the microorganisms adhering to solid digesta in the rumen of cows.</title>
        <authorList>
            <person name="Wang L."/>
            <person name="Hatem A."/>
            <person name="Catalyurek U.V."/>
            <person name="Morrison M."/>
            <person name="Yu Z."/>
        </authorList>
    </citation>
    <scope>NUCLEOTIDE SEQUENCE</scope>
</reference>
<protein>
    <recommendedName>
        <fullName evidence="3">Lipoprotein</fullName>
    </recommendedName>
</protein>
<organism evidence="2">
    <name type="scientific">uncultured bacterium Contig203</name>
    <dbReference type="NCBI Taxonomy" id="1393530"/>
    <lineage>
        <taxon>Bacteria</taxon>
        <taxon>environmental samples</taxon>
    </lineage>
</organism>
<evidence type="ECO:0000313" key="2">
    <source>
        <dbReference type="EMBL" id="AHF24906.1"/>
    </source>
</evidence>